<feature type="region of interest" description="Disordered" evidence="1">
    <location>
        <begin position="1"/>
        <end position="21"/>
    </location>
</feature>
<dbReference type="PaxDb" id="4081-Solyc01g108770.1.1"/>
<name>A0A3Q7ESY5_SOLLC</name>
<reference evidence="3" key="1">
    <citation type="journal article" date="2012" name="Nature">
        <title>The tomato genome sequence provides insights into fleshy fruit evolution.</title>
        <authorList>
            <consortium name="Tomato Genome Consortium"/>
        </authorList>
    </citation>
    <scope>NUCLEOTIDE SEQUENCE [LARGE SCALE GENOMIC DNA]</scope>
    <source>
        <strain evidence="3">cv. Heinz 1706</strain>
    </source>
</reference>
<dbReference type="PANTHER" id="PTHR10992:SF1058">
    <property type="entry name" value="AB HYDROLASE-1 DOMAIN-CONTAINING PROTEIN"/>
    <property type="match status" value="1"/>
</dbReference>
<dbReference type="AlphaFoldDB" id="A0A3Q7ESY5"/>
<dbReference type="GO" id="GO:0080030">
    <property type="term" value="F:methyl indole-3-acetate esterase activity"/>
    <property type="evidence" value="ECO:0000318"/>
    <property type="project" value="GO_Central"/>
</dbReference>
<feature type="transmembrane region" description="Helical" evidence="2">
    <location>
        <begin position="31"/>
        <end position="52"/>
    </location>
</feature>
<dbReference type="InterPro" id="IPR045889">
    <property type="entry name" value="MES/HNL"/>
</dbReference>
<dbReference type="Gramene" id="Solyc01g108765.1.1">
    <property type="protein sequence ID" value="Solyc01g108765.1.1"/>
    <property type="gene ID" value="Solyc01g108765.1"/>
</dbReference>
<feature type="transmembrane region" description="Helical" evidence="2">
    <location>
        <begin position="64"/>
        <end position="82"/>
    </location>
</feature>
<evidence type="ECO:0000256" key="2">
    <source>
        <dbReference type="SAM" id="Phobius"/>
    </source>
</evidence>
<dbReference type="InterPro" id="IPR029058">
    <property type="entry name" value="AB_hydrolase_fold"/>
</dbReference>
<dbReference type="SUPFAM" id="SSF53474">
    <property type="entry name" value="alpha/beta-Hydrolases"/>
    <property type="match status" value="1"/>
</dbReference>
<protein>
    <recommendedName>
        <fullName evidence="5">AB hydrolase-1 domain-containing protein</fullName>
    </recommendedName>
</protein>
<feature type="compositionally biased region" description="Basic residues" evidence="1">
    <location>
        <begin position="1"/>
        <end position="11"/>
    </location>
</feature>
<dbReference type="GO" id="GO:0009694">
    <property type="term" value="P:jasmonic acid metabolic process"/>
    <property type="evidence" value="ECO:0000318"/>
    <property type="project" value="GO_Central"/>
</dbReference>
<evidence type="ECO:0000256" key="1">
    <source>
        <dbReference type="SAM" id="MobiDB-lite"/>
    </source>
</evidence>
<dbReference type="GO" id="GO:0080032">
    <property type="term" value="F:methyl jasmonate esterase activity"/>
    <property type="evidence" value="ECO:0000318"/>
    <property type="project" value="GO_Central"/>
</dbReference>
<accession>A0A3Q7ESY5</accession>
<keyword evidence="2" id="KW-1133">Transmembrane helix</keyword>
<dbReference type="Gene3D" id="3.40.50.1820">
    <property type="entry name" value="alpha/beta hydrolase"/>
    <property type="match status" value="1"/>
</dbReference>
<keyword evidence="4" id="KW-1185">Reference proteome</keyword>
<reference evidence="3" key="2">
    <citation type="submission" date="2019-01" db="UniProtKB">
        <authorList>
            <consortium name="EnsemblPlants"/>
        </authorList>
    </citation>
    <scope>IDENTIFICATION</scope>
    <source>
        <strain evidence="3">cv. Heinz 1706</strain>
    </source>
</reference>
<dbReference type="EnsemblPlants" id="Solyc01g108765.1.1">
    <property type="protein sequence ID" value="Solyc01g108765.1.1"/>
    <property type="gene ID" value="Solyc01g108765.1"/>
</dbReference>
<dbReference type="GO" id="GO:0009696">
    <property type="term" value="P:salicylic acid metabolic process"/>
    <property type="evidence" value="ECO:0000318"/>
    <property type="project" value="GO_Central"/>
</dbReference>
<dbReference type="InParanoid" id="A0A3Q7ESY5"/>
<sequence length="286" mass="32184">MCLAKPTRHLTGRGTDTNRDSHNTQACTNPYYIACPLLQIIVFGINIPLFHVQDQRIKSHQCENHLYSYLVVVIVVLPYANATFSRTKVKKHSVLVHTGCHGAWSWYKIVALMTSSGNNVTDIDLGSSGINPKLEIPHFSDYLSLLASPPTKKSHSLGGLPISKAMEILPQKISVAVFVTALMPGPTLNAVILYTQLVPIFHIPNLSHEIICYATTLIRPYYLYHVEDISKDIVLSRTRYESVRRVFIEKNPPDEVEVIQDSDHMTMMSKPLQLFTTLLNIANKYN</sequence>
<evidence type="ECO:0008006" key="5">
    <source>
        <dbReference type="Google" id="ProtNLM"/>
    </source>
</evidence>
<evidence type="ECO:0000313" key="3">
    <source>
        <dbReference type="EnsemblPlants" id="Solyc01g108765.1.1"/>
    </source>
</evidence>
<keyword evidence="2" id="KW-0472">Membrane</keyword>
<dbReference type="Proteomes" id="UP000004994">
    <property type="component" value="Chromosome 1"/>
</dbReference>
<proteinExistence type="predicted"/>
<keyword evidence="2" id="KW-0812">Transmembrane</keyword>
<evidence type="ECO:0000313" key="4">
    <source>
        <dbReference type="Proteomes" id="UP000004994"/>
    </source>
</evidence>
<dbReference type="PANTHER" id="PTHR10992">
    <property type="entry name" value="METHYLESTERASE FAMILY MEMBER"/>
    <property type="match status" value="1"/>
</dbReference>
<dbReference type="GO" id="GO:0080031">
    <property type="term" value="F:methyl salicylate esterase activity"/>
    <property type="evidence" value="ECO:0000318"/>
    <property type="project" value="GO_Central"/>
</dbReference>
<organism evidence="3">
    <name type="scientific">Solanum lycopersicum</name>
    <name type="common">Tomato</name>
    <name type="synonym">Lycopersicon esculentum</name>
    <dbReference type="NCBI Taxonomy" id="4081"/>
    <lineage>
        <taxon>Eukaryota</taxon>
        <taxon>Viridiplantae</taxon>
        <taxon>Streptophyta</taxon>
        <taxon>Embryophyta</taxon>
        <taxon>Tracheophyta</taxon>
        <taxon>Spermatophyta</taxon>
        <taxon>Magnoliopsida</taxon>
        <taxon>eudicotyledons</taxon>
        <taxon>Gunneridae</taxon>
        <taxon>Pentapetalae</taxon>
        <taxon>asterids</taxon>
        <taxon>lamiids</taxon>
        <taxon>Solanales</taxon>
        <taxon>Solanaceae</taxon>
        <taxon>Solanoideae</taxon>
        <taxon>Solaneae</taxon>
        <taxon>Solanum</taxon>
        <taxon>Solanum subgen. Lycopersicon</taxon>
    </lineage>
</organism>